<evidence type="ECO:0000313" key="14">
    <source>
        <dbReference type="EMBL" id="PHT44525.1"/>
    </source>
</evidence>
<feature type="transmembrane region" description="Helical" evidence="10">
    <location>
        <begin position="422"/>
        <end position="440"/>
    </location>
</feature>
<dbReference type="Gene3D" id="1.20.1530.20">
    <property type="match status" value="1"/>
</dbReference>
<feature type="transmembrane region" description="Helical" evidence="10">
    <location>
        <begin position="174"/>
        <end position="198"/>
    </location>
</feature>
<feature type="transmembrane region" description="Helical" evidence="10">
    <location>
        <begin position="210"/>
        <end position="230"/>
    </location>
</feature>
<dbReference type="PANTHER" id="PTHR32468">
    <property type="entry name" value="CATION/H + ANTIPORTER"/>
    <property type="match status" value="1"/>
</dbReference>
<dbReference type="AlphaFoldDB" id="A0A2G2WH04"/>
<dbReference type="GO" id="GO:0015297">
    <property type="term" value="F:antiporter activity"/>
    <property type="evidence" value="ECO:0007669"/>
    <property type="project" value="InterPro"/>
</dbReference>
<protein>
    <submittedName>
        <fullName evidence="14">Uncharacterized protein</fullName>
    </submittedName>
</protein>
<feature type="transmembrane region" description="Helical" evidence="10">
    <location>
        <begin position="313"/>
        <end position="340"/>
    </location>
</feature>
<evidence type="ECO:0000256" key="4">
    <source>
        <dbReference type="ARBA" id="ARBA00022692"/>
    </source>
</evidence>
<evidence type="ECO:0000256" key="9">
    <source>
        <dbReference type="ARBA" id="ARBA00038341"/>
    </source>
</evidence>
<feature type="transmembrane region" description="Helical" evidence="10">
    <location>
        <begin position="360"/>
        <end position="378"/>
    </location>
</feature>
<comment type="similarity">
    <text evidence="9">Belongs to the monovalent cation:proton antiporter 2 (CPA2) transporter (TC 2.A.37) family. CHX (TC 2.A.37.4) subfamily.</text>
</comment>
<feature type="transmembrane region" description="Helical" evidence="10">
    <location>
        <begin position="112"/>
        <end position="134"/>
    </location>
</feature>
<dbReference type="GO" id="GO:0006885">
    <property type="term" value="P:regulation of pH"/>
    <property type="evidence" value="ECO:0007669"/>
    <property type="project" value="TreeGrafter"/>
</dbReference>
<dbReference type="InterPro" id="IPR050794">
    <property type="entry name" value="CPA2_transporter"/>
</dbReference>
<evidence type="ECO:0000256" key="7">
    <source>
        <dbReference type="ARBA" id="ARBA00023065"/>
    </source>
</evidence>
<dbReference type="Pfam" id="PF00999">
    <property type="entry name" value="Na_H_Exchanger"/>
    <property type="match status" value="1"/>
</dbReference>
<proteinExistence type="inferred from homology"/>
<dbReference type="GO" id="GO:0012505">
    <property type="term" value="C:endomembrane system"/>
    <property type="evidence" value="ECO:0007669"/>
    <property type="project" value="TreeGrafter"/>
</dbReference>
<keyword evidence="4 10" id="KW-0812">Transmembrane</keyword>
<keyword evidence="7" id="KW-0406">Ion transport</keyword>
<name>A0A2G2WH04_CAPBA</name>
<feature type="transmembrane region" description="Helical" evidence="10">
    <location>
        <begin position="242"/>
        <end position="262"/>
    </location>
</feature>
<feature type="transmembrane region" description="Helical" evidence="10">
    <location>
        <begin position="77"/>
        <end position="100"/>
    </location>
</feature>
<keyword evidence="2" id="KW-0813">Transport</keyword>
<dbReference type="PANTHER" id="PTHR32468:SF114">
    <property type="entry name" value="CATION_H+ EXCHANGER DOMAIN-CONTAINING PROTEIN"/>
    <property type="match status" value="1"/>
</dbReference>
<dbReference type="Gene3D" id="3.40.50.620">
    <property type="entry name" value="HUPs"/>
    <property type="match status" value="1"/>
</dbReference>
<dbReference type="InterPro" id="IPR014729">
    <property type="entry name" value="Rossmann-like_a/b/a_fold"/>
</dbReference>
<dbReference type="InterPro" id="IPR057290">
    <property type="entry name" value="CHX17_C"/>
</dbReference>
<evidence type="ECO:0000313" key="15">
    <source>
        <dbReference type="Proteomes" id="UP000224567"/>
    </source>
</evidence>
<dbReference type="EMBL" id="MLFT02000006">
    <property type="protein sequence ID" value="PHT44525.1"/>
    <property type="molecule type" value="Genomic_DNA"/>
</dbReference>
<dbReference type="GO" id="GO:0016020">
    <property type="term" value="C:membrane"/>
    <property type="evidence" value="ECO:0007669"/>
    <property type="project" value="UniProtKB-SubCell"/>
</dbReference>
<dbReference type="InterPro" id="IPR057291">
    <property type="entry name" value="CHX17_2nd"/>
</dbReference>
<evidence type="ECO:0000256" key="1">
    <source>
        <dbReference type="ARBA" id="ARBA00004141"/>
    </source>
</evidence>
<feature type="domain" description="Cation/H(+) antiporter central" evidence="12">
    <location>
        <begin position="561"/>
        <end position="661"/>
    </location>
</feature>
<keyword evidence="6 10" id="KW-1133">Transmembrane helix</keyword>
<dbReference type="GO" id="GO:1902600">
    <property type="term" value="P:proton transmembrane transport"/>
    <property type="evidence" value="ECO:0007669"/>
    <property type="project" value="InterPro"/>
</dbReference>
<feature type="transmembrane region" description="Helical" evidence="10">
    <location>
        <begin position="452"/>
        <end position="472"/>
    </location>
</feature>
<keyword evidence="5" id="KW-0630">Potassium</keyword>
<dbReference type="Proteomes" id="UP000224567">
    <property type="component" value="Unassembled WGS sequence"/>
</dbReference>
<keyword evidence="15" id="KW-1185">Reference proteome</keyword>
<evidence type="ECO:0000259" key="13">
    <source>
        <dbReference type="Pfam" id="PF23259"/>
    </source>
</evidence>
<evidence type="ECO:0000256" key="6">
    <source>
        <dbReference type="ARBA" id="ARBA00022989"/>
    </source>
</evidence>
<evidence type="ECO:0000256" key="5">
    <source>
        <dbReference type="ARBA" id="ARBA00022958"/>
    </source>
</evidence>
<dbReference type="Pfam" id="PF23259">
    <property type="entry name" value="CHX17_C"/>
    <property type="match status" value="1"/>
</dbReference>
<reference evidence="15" key="2">
    <citation type="journal article" date="2017" name="J. Anim. Genet.">
        <title>Multiple reference genome sequences of hot pepper reveal the massive evolution of plant disease resistance genes by retroduplication.</title>
        <authorList>
            <person name="Kim S."/>
            <person name="Park J."/>
            <person name="Yeom S.-I."/>
            <person name="Kim Y.-M."/>
            <person name="Seo E."/>
            <person name="Kim K.-T."/>
            <person name="Kim M.-S."/>
            <person name="Lee J.M."/>
            <person name="Cheong K."/>
            <person name="Shin H.-S."/>
            <person name="Kim S.-B."/>
            <person name="Han K."/>
            <person name="Lee J."/>
            <person name="Park M."/>
            <person name="Lee H.-A."/>
            <person name="Lee H.-Y."/>
            <person name="Lee Y."/>
            <person name="Oh S."/>
            <person name="Lee J.H."/>
            <person name="Choi E."/>
            <person name="Choi E."/>
            <person name="Lee S.E."/>
            <person name="Jeon J."/>
            <person name="Kim H."/>
            <person name="Choi G."/>
            <person name="Song H."/>
            <person name="Lee J."/>
            <person name="Lee S.-C."/>
            <person name="Kwon J.-K."/>
            <person name="Lee H.-Y."/>
            <person name="Koo N."/>
            <person name="Hong Y."/>
            <person name="Kim R.W."/>
            <person name="Kang W.-H."/>
            <person name="Huh J.H."/>
            <person name="Kang B.-C."/>
            <person name="Yang T.-J."/>
            <person name="Lee Y.-H."/>
            <person name="Bennetzen J.L."/>
            <person name="Choi D."/>
        </authorList>
    </citation>
    <scope>NUCLEOTIDE SEQUENCE [LARGE SCALE GENOMIC DNA]</scope>
    <source>
        <strain evidence="15">cv. PBC81</strain>
    </source>
</reference>
<evidence type="ECO:0000259" key="11">
    <source>
        <dbReference type="Pfam" id="PF00999"/>
    </source>
</evidence>
<keyword evidence="3" id="KW-0633">Potassium transport</keyword>
<comment type="subcellular location">
    <subcellularLocation>
        <location evidence="1">Membrane</location>
        <topology evidence="1">Multi-pass membrane protein</topology>
    </subcellularLocation>
</comment>
<dbReference type="OrthoDB" id="1868135at2759"/>
<keyword evidence="8 10" id="KW-0472">Membrane</keyword>
<organism evidence="14 15">
    <name type="scientific">Capsicum baccatum</name>
    <name type="common">Peruvian pepper</name>
    <dbReference type="NCBI Taxonomy" id="33114"/>
    <lineage>
        <taxon>Eukaryota</taxon>
        <taxon>Viridiplantae</taxon>
        <taxon>Streptophyta</taxon>
        <taxon>Embryophyta</taxon>
        <taxon>Tracheophyta</taxon>
        <taxon>Spermatophyta</taxon>
        <taxon>Magnoliopsida</taxon>
        <taxon>eudicotyledons</taxon>
        <taxon>Gunneridae</taxon>
        <taxon>Pentapetalae</taxon>
        <taxon>asterids</taxon>
        <taxon>lamiids</taxon>
        <taxon>Solanales</taxon>
        <taxon>Solanaceae</taxon>
        <taxon>Solanoideae</taxon>
        <taxon>Capsiceae</taxon>
        <taxon>Capsicum</taxon>
    </lineage>
</organism>
<dbReference type="Pfam" id="PF23256">
    <property type="entry name" value="CHX17_2nd"/>
    <property type="match status" value="1"/>
</dbReference>
<reference evidence="14 15" key="1">
    <citation type="journal article" date="2017" name="Genome Biol.">
        <title>New reference genome sequences of hot pepper reveal the massive evolution of plant disease-resistance genes by retroduplication.</title>
        <authorList>
            <person name="Kim S."/>
            <person name="Park J."/>
            <person name="Yeom S.I."/>
            <person name="Kim Y.M."/>
            <person name="Seo E."/>
            <person name="Kim K.T."/>
            <person name="Kim M.S."/>
            <person name="Lee J.M."/>
            <person name="Cheong K."/>
            <person name="Shin H.S."/>
            <person name="Kim S.B."/>
            <person name="Han K."/>
            <person name="Lee J."/>
            <person name="Park M."/>
            <person name="Lee H.A."/>
            <person name="Lee H.Y."/>
            <person name="Lee Y."/>
            <person name="Oh S."/>
            <person name="Lee J.H."/>
            <person name="Choi E."/>
            <person name="Choi E."/>
            <person name="Lee S.E."/>
            <person name="Jeon J."/>
            <person name="Kim H."/>
            <person name="Choi G."/>
            <person name="Song H."/>
            <person name="Lee J."/>
            <person name="Lee S.C."/>
            <person name="Kwon J.K."/>
            <person name="Lee H.Y."/>
            <person name="Koo N."/>
            <person name="Hong Y."/>
            <person name="Kim R.W."/>
            <person name="Kang W.H."/>
            <person name="Huh J.H."/>
            <person name="Kang B.C."/>
            <person name="Yang T.J."/>
            <person name="Lee Y.H."/>
            <person name="Bennetzen J.L."/>
            <person name="Choi D."/>
        </authorList>
    </citation>
    <scope>NUCLEOTIDE SEQUENCE [LARGE SCALE GENOMIC DNA]</scope>
    <source>
        <strain evidence="15">cv. PBC81</strain>
    </source>
</reference>
<dbReference type="InterPro" id="IPR006153">
    <property type="entry name" value="Cation/H_exchanger_TM"/>
</dbReference>
<dbReference type="InterPro" id="IPR038770">
    <property type="entry name" value="Na+/solute_symporter_sf"/>
</dbReference>
<evidence type="ECO:0000256" key="3">
    <source>
        <dbReference type="ARBA" id="ARBA00022538"/>
    </source>
</evidence>
<evidence type="ECO:0000256" key="2">
    <source>
        <dbReference type="ARBA" id="ARBA00022448"/>
    </source>
</evidence>
<evidence type="ECO:0000256" key="10">
    <source>
        <dbReference type="SAM" id="Phobius"/>
    </source>
</evidence>
<sequence length="833" mass="92164">MMVCCSSLEGEEERREFEIKPGGGYVEMGSRVMEPDDISMYGKLFRHGENGSSICMSVGKIQSKGSVFFHNESPLDYSVPLLLAQISLASLFILLASTLLKPLGQPTNVTQIFGGLLLGPSFLGRIDGFVELFYPYRSLVMLDAVSLFGYMFYFFLIGVQIDPWILKRVEKKEFIIGVSTVAAALVLSISTSFILLRFKLSVDPLVSDSLPVVATMSSVLGFPVIAHYLTELKMVNSDFGKMALSCSLVSNMFGFVIIAIASLSSQPSGQKFTILQNFTSGIGFIMVVFLCVRPVIIWSTRRNPPGEPLKQSFICMVFVGVLLSGFCSKAFGLHIFFGPLLYGLAIPAGPPLGSALVEKLHFIVSWIFMPIYFVKTGLVTDIFSVKLRNYLVLQSVILIASLGKFLGALISSIYNQVSPRDAVSIGLVANVQGVLELGMFKMMKQNAAIADEAFAVLCISLLTATAIVTPMLKSLYDPHKRYAAHKDRTIQHMKPHSELRVLACIHDQENVPATINLLEALHASNQSHMDITMLHLTEMVGRAHPLLINHKLPLVMNHASEASASKRIINAFKVFEQNFRETVTMHPFTAICPYVMMHDEVCTMALEKRTSLITIPYHKRLIASSINCQKTVYKLGSKNMNEKIMQTTPCSVAVIVDRSLVNTSRPILDAWSLYRVAVFFLGGADDREALALGQRMAEKQNISLTIIRLIQENPTGNYTNNNNTSSSDYDTIEQMMDNEMVGKARSDMAGNYRVKYVEKIIRDGTGTAAVMRSMEDEYELIIVGRRHDTQSPLLLGLSDWVEESEELGSVGDMFALGDSESNSTILVVQQHAD</sequence>
<comment type="caution">
    <text evidence="14">The sequence shown here is derived from an EMBL/GenBank/DDBJ whole genome shotgun (WGS) entry which is preliminary data.</text>
</comment>
<evidence type="ECO:0000256" key="8">
    <source>
        <dbReference type="ARBA" id="ARBA00023136"/>
    </source>
</evidence>
<feature type="domain" description="Cation/H(+) antiporter C-terminal" evidence="13">
    <location>
        <begin position="676"/>
        <end position="831"/>
    </location>
</feature>
<feature type="transmembrane region" description="Helical" evidence="10">
    <location>
        <begin position="390"/>
        <end position="410"/>
    </location>
</feature>
<feature type="transmembrane region" description="Helical" evidence="10">
    <location>
        <begin position="274"/>
        <end position="292"/>
    </location>
</feature>
<accession>A0A2G2WH04</accession>
<feature type="domain" description="Cation/H+ exchanger transmembrane" evidence="11">
    <location>
        <begin position="92"/>
        <end position="473"/>
    </location>
</feature>
<dbReference type="GO" id="GO:0006813">
    <property type="term" value="P:potassium ion transport"/>
    <property type="evidence" value="ECO:0007669"/>
    <property type="project" value="UniProtKB-KW"/>
</dbReference>
<gene>
    <name evidence="14" type="ORF">CQW23_13683</name>
</gene>
<evidence type="ECO:0000259" key="12">
    <source>
        <dbReference type="Pfam" id="PF23256"/>
    </source>
</evidence>
<feature type="transmembrane region" description="Helical" evidence="10">
    <location>
        <begin position="140"/>
        <end position="162"/>
    </location>
</feature>